<gene>
    <name evidence="2" type="ORF">THOM_0239</name>
</gene>
<dbReference type="Proteomes" id="UP000011185">
    <property type="component" value="Unassembled WGS sequence"/>
</dbReference>
<organism evidence="2 3">
    <name type="scientific">Trachipleistophora hominis</name>
    <name type="common">Microsporidian parasite</name>
    <dbReference type="NCBI Taxonomy" id="72359"/>
    <lineage>
        <taxon>Eukaryota</taxon>
        <taxon>Fungi</taxon>
        <taxon>Fungi incertae sedis</taxon>
        <taxon>Microsporidia</taxon>
        <taxon>Pleistophoridae</taxon>
        <taxon>Trachipleistophora</taxon>
    </lineage>
</organism>
<dbReference type="AlphaFoldDB" id="L7JZ93"/>
<keyword evidence="3" id="KW-1185">Reference proteome</keyword>
<dbReference type="HOGENOM" id="CLU_628795_0_0_1"/>
<evidence type="ECO:0000313" key="3">
    <source>
        <dbReference type="Proteomes" id="UP000011185"/>
    </source>
</evidence>
<dbReference type="EMBL" id="JH993815">
    <property type="protein sequence ID" value="ELQ76768.1"/>
    <property type="molecule type" value="Genomic_DNA"/>
</dbReference>
<evidence type="ECO:0000313" key="2">
    <source>
        <dbReference type="EMBL" id="ELQ76768.1"/>
    </source>
</evidence>
<accession>L7JZ93</accession>
<dbReference type="VEuPathDB" id="MicrosporidiaDB:THOM_0239"/>
<sequence length="387" mass="44449">VHPVSPSDVVGLTMLICKTMMGFMGLRERVTSSHMVGPEGHELDLGITGPKFRRDTFITDIEVFAGLFSLTMPFPEPERVKCFNKHIDRSLFVKKFDSSRCEVDMQALVLYIDDFYTACRVTSSLCKYALGFISLCMRPEYGDFGSILSDSPTSLFVELEKFKATGMGSAPACALREPSDFLLWYDRLCSLRALFVNYLTTRNGRFRGLVEMCRIAKEVEKDIEKLESEYNAYLDSQEGFVQDYFRTWGLVGGRGPLFIHSVPMIDVYQACTDKFKNKVNSLVARDDSPVVALMQNLRENGGVLPPDLVERRERFWEWQKKIKKEQKPMRVPINDLLLEFQSEDSGAFVFERQMTFMNLHQAIIERVARCWLNSSLYNDDQSMCNMQ</sequence>
<feature type="coiled-coil region" evidence="1">
    <location>
        <begin position="209"/>
        <end position="236"/>
    </location>
</feature>
<proteinExistence type="predicted"/>
<feature type="non-terminal residue" evidence="2">
    <location>
        <position position="1"/>
    </location>
</feature>
<name>L7JZ93_TRAHO</name>
<evidence type="ECO:0000256" key="1">
    <source>
        <dbReference type="SAM" id="Coils"/>
    </source>
</evidence>
<reference evidence="2 3" key="1">
    <citation type="journal article" date="2012" name="PLoS Pathog.">
        <title>The genome of the obligate intracellular parasite Trachipleistophora hominis: new insights into microsporidian genome dynamics and reductive evolution.</title>
        <authorList>
            <person name="Heinz E."/>
            <person name="Williams T.A."/>
            <person name="Nakjang S."/>
            <person name="Noel C.J."/>
            <person name="Swan D.C."/>
            <person name="Goldberg A.V."/>
            <person name="Harris S.R."/>
            <person name="Weinmaier T."/>
            <person name="Markert S."/>
            <person name="Becher D."/>
            <person name="Bernhardt J."/>
            <person name="Dagan T."/>
            <person name="Hacker C."/>
            <person name="Lucocq J.M."/>
            <person name="Schweder T."/>
            <person name="Rattei T."/>
            <person name="Hall N."/>
            <person name="Hirt R.P."/>
            <person name="Embley T.M."/>
        </authorList>
    </citation>
    <scope>NUCLEOTIDE SEQUENCE [LARGE SCALE GENOMIC DNA]</scope>
</reference>
<dbReference type="InParanoid" id="L7JZ93"/>
<keyword evidence="1" id="KW-0175">Coiled coil</keyword>
<protein>
    <submittedName>
        <fullName evidence="2">Uncharacterized protein</fullName>
    </submittedName>
</protein>